<dbReference type="EMBL" id="CAJNOR010002460">
    <property type="protein sequence ID" value="CAF1297526.1"/>
    <property type="molecule type" value="Genomic_DNA"/>
</dbReference>
<feature type="signal peptide" evidence="1">
    <location>
        <begin position="1"/>
        <end position="18"/>
    </location>
</feature>
<gene>
    <name evidence="2" type="ORF">XAT740_LOCUS28682</name>
</gene>
<protein>
    <submittedName>
        <fullName evidence="2">Uncharacterized protein</fullName>
    </submittedName>
</protein>
<organism evidence="2 3">
    <name type="scientific">Adineta ricciae</name>
    <name type="common">Rotifer</name>
    <dbReference type="NCBI Taxonomy" id="249248"/>
    <lineage>
        <taxon>Eukaryota</taxon>
        <taxon>Metazoa</taxon>
        <taxon>Spiralia</taxon>
        <taxon>Gnathifera</taxon>
        <taxon>Rotifera</taxon>
        <taxon>Eurotatoria</taxon>
        <taxon>Bdelloidea</taxon>
        <taxon>Adinetida</taxon>
        <taxon>Adinetidae</taxon>
        <taxon>Adineta</taxon>
    </lineage>
</organism>
<evidence type="ECO:0000256" key="1">
    <source>
        <dbReference type="SAM" id="SignalP"/>
    </source>
</evidence>
<comment type="caution">
    <text evidence="2">The sequence shown here is derived from an EMBL/GenBank/DDBJ whole genome shotgun (WGS) entry which is preliminary data.</text>
</comment>
<feature type="chain" id="PRO_5033032390" evidence="1">
    <location>
        <begin position="19"/>
        <end position="318"/>
    </location>
</feature>
<name>A0A815DSH2_ADIRI</name>
<keyword evidence="3" id="KW-1185">Reference proteome</keyword>
<proteinExistence type="predicted"/>
<keyword evidence="1" id="KW-0732">Signal</keyword>
<sequence length="318" mass="36653">MQFLTLVVFCITYTTSFGLYCTTFDGEAPLMRMLDNNFKIDDLLSDLRNLNVKEYTDDDDLCRIEIEIDYTTGYLSLCLTSCDYHESENGQVNLFLTTQQTEDTTIYTIHTLIYACNEDKCEIEFLNKYLRSVLQDHYADLSKKLIHLILENNTVLQECFVDENIHQECFNGRCLASVTTVKDNQQSRYQKCIRDVNGMSPNEIRSQLIFDMDFKEINYTIDFHCVYNQCNSMKIVDQIVMNELYNLSNILKVFGYKKELEFSSTTGNTMLLDNETSLDNTTQTVNTTTPNNAAQMRNINGQGSIIFIACAFVLIVCV</sequence>
<reference evidence="2" key="1">
    <citation type="submission" date="2021-02" db="EMBL/GenBank/DDBJ databases">
        <authorList>
            <person name="Nowell W R."/>
        </authorList>
    </citation>
    <scope>NUCLEOTIDE SEQUENCE</scope>
</reference>
<accession>A0A815DSH2</accession>
<dbReference type="Proteomes" id="UP000663828">
    <property type="component" value="Unassembled WGS sequence"/>
</dbReference>
<evidence type="ECO:0000313" key="3">
    <source>
        <dbReference type="Proteomes" id="UP000663828"/>
    </source>
</evidence>
<evidence type="ECO:0000313" key="2">
    <source>
        <dbReference type="EMBL" id="CAF1297526.1"/>
    </source>
</evidence>
<dbReference type="AlphaFoldDB" id="A0A815DSH2"/>